<reference evidence="1 2" key="1">
    <citation type="submission" date="2017-06" db="EMBL/GenBank/DDBJ databases">
        <authorList>
            <consortium name="Pathogen Informatics"/>
        </authorList>
    </citation>
    <scope>NUCLEOTIDE SEQUENCE [LARGE SCALE GENOMIC DNA]</scope>
    <source>
        <strain evidence="1 2">NCTC12018</strain>
    </source>
</reference>
<organism evidence="1 2">
    <name type="scientific">Veillonella rodentium</name>
    <dbReference type="NCBI Taxonomy" id="248315"/>
    <lineage>
        <taxon>Bacteria</taxon>
        <taxon>Bacillati</taxon>
        <taxon>Bacillota</taxon>
        <taxon>Negativicutes</taxon>
        <taxon>Veillonellales</taxon>
        <taxon>Veillonellaceae</taxon>
        <taxon>Veillonella</taxon>
    </lineage>
</organism>
<dbReference type="EMBL" id="LT906470">
    <property type="protein sequence ID" value="SNV74472.1"/>
    <property type="molecule type" value="Genomic_DNA"/>
</dbReference>
<evidence type="ECO:0000313" key="2">
    <source>
        <dbReference type="Proteomes" id="UP000214973"/>
    </source>
</evidence>
<accession>A0A239ZT94</accession>
<sequence>MFFFEQVTEQQHVENLIGRVGVMKDIALDNKKNLSFSSYN</sequence>
<gene>
    <name evidence="1" type="ORF">SAMEA44547418_01719</name>
</gene>
<proteinExistence type="predicted"/>
<evidence type="ECO:0000313" key="1">
    <source>
        <dbReference type="EMBL" id="SNV74472.1"/>
    </source>
</evidence>
<name>A0A239ZT94_9FIRM</name>
<dbReference type="Proteomes" id="UP000214973">
    <property type="component" value="Chromosome 1"/>
</dbReference>
<dbReference type="KEGG" id="vrm:44547418_01719"/>
<protein>
    <submittedName>
        <fullName evidence="1">Uncharacterized protein</fullName>
    </submittedName>
</protein>
<keyword evidence="2" id="KW-1185">Reference proteome</keyword>
<dbReference type="AlphaFoldDB" id="A0A239ZT94"/>